<dbReference type="GeneID" id="13842625"/>
<dbReference type="KEGG" id="vg:13842625"/>
<dbReference type="OrthoDB" id="27883at10239"/>
<evidence type="ECO:0000313" key="2">
    <source>
        <dbReference type="Proteomes" id="UP000201571"/>
    </source>
</evidence>
<dbReference type="RefSeq" id="YP_006908598.1">
    <property type="nucleotide sequence ID" value="NC_018875.1"/>
</dbReference>
<dbReference type="EMBL" id="JN408834">
    <property type="protein sequence ID" value="AER41516.1"/>
    <property type="molecule type" value="Genomic_DNA"/>
</dbReference>
<reference evidence="1 2" key="1">
    <citation type="journal article" date="2012" name="BMC Genomics">
        <title>Genome of Epinotia aporema granulovirus (EpapGV), a polyorganotropic fast killing betabaculovirus with a novel thymidylate kinase gene.</title>
        <authorList>
            <person name="Ferrelli M.L."/>
            <person name="Salvador R."/>
            <person name="Biedma M.E."/>
            <person name="Berretta M.F."/>
            <person name="Haase S."/>
            <person name="Sciocco-Cap A."/>
            <person name="Ghiringhelli P.D."/>
            <person name="Romanowski V."/>
        </authorList>
    </citation>
    <scope>NUCLEOTIDE SEQUENCE [LARGE SCALE GENOMIC DNA]</scope>
</reference>
<keyword evidence="2" id="KW-1185">Reference proteome</keyword>
<dbReference type="SUPFAM" id="SSF140376">
    <property type="entry name" value="ChaB-like"/>
    <property type="match status" value="1"/>
</dbReference>
<dbReference type="Gene3D" id="1.10.1740.70">
    <property type="entry name" value="ChaB"/>
    <property type="match status" value="1"/>
</dbReference>
<evidence type="ECO:0000313" key="1">
    <source>
        <dbReference type="EMBL" id="AER41516.1"/>
    </source>
</evidence>
<proteinExistence type="predicted"/>
<protein>
    <submittedName>
        <fullName evidence="1">ChaB</fullName>
    </submittedName>
</protein>
<accession>K4EQT9</accession>
<gene>
    <name evidence="1" type="primary">chaB</name>
</gene>
<dbReference type="InterPro" id="IPR009317">
    <property type="entry name" value="ChaB"/>
</dbReference>
<organism evidence="1 2">
    <name type="scientific">Epinotia aporema granulovirus</name>
    <dbReference type="NCBI Taxonomy" id="166056"/>
    <lineage>
        <taxon>Viruses</taxon>
        <taxon>Viruses incertae sedis</taxon>
        <taxon>Naldaviricetes</taxon>
        <taxon>Lefavirales</taxon>
        <taxon>Baculoviridae</taxon>
        <taxon>Betabaculovirus</taxon>
        <taxon>Betabaculovirus epaporemae</taxon>
    </lineage>
</organism>
<dbReference type="InterPro" id="IPR037205">
    <property type="entry name" value="ChaB_sf"/>
</dbReference>
<name>K4EQT9_9BBAC</name>
<dbReference type="Pfam" id="PF06150">
    <property type="entry name" value="ChaB"/>
    <property type="match status" value="1"/>
</dbReference>
<dbReference type="Proteomes" id="UP000201571">
    <property type="component" value="Segment"/>
</dbReference>
<sequence>MYNSVHELPPELKKLPYHAKVLYMDSFNDNVGGNANLNAWRAVRTYYKQLNNGRWVAKYDDEFSSTSEEDDVDTA</sequence>